<keyword evidence="5 9" id="KW-0732">Signal</keyword>
<dbReference type="PROSITE" id="PS00018">
    <property type="entry name" value="EF_HAND_1"/>
    <property type="match status" value="1"/>
</dbReference>
<evidence type="ECO:0000256" key="1">
    <source>
        <dbReference type="ARBA" id="ARBA00001947"/>
    </source>
</evidence>
<keyword evidence="6 9" id="KW-0378">Hydrolase</keyword>
<organism evidence="11 12">
    <name type="scientific">Cylindrobasidium torrendii FP15055 ss-10</name>
    <dbReference type="NCBI Taxonomy" id="1314674"/>
    <lineage>
        <taxon>Eukaryota</taxon>
        <taxon>Fungi</taxon>
        <taxon>Dikarya</taxon>
        <taxon>Basidiomycota</taxon>
        <taxon>Agaricomycotina</taxon>
        <taxon>Agaricomycetes</taxon>
        <taxon>Agaricomycetidae</taxon>
        <taxon>Agaricales</taxon>
        <taxon>Marasmiineae</taxon>
        <taxon>Physalacriaceae</taxon>
        <taxon>Cylindrobasidium</taxon>
    </lineage>
</organism>
<gene>
    <name evidence="11" type="ORF">CYLTODRAFT_166393</name>
</gene>
<accession>A0A0D7AXZ2</accession>
<comment type="similarity">
    <text evidence="8">Belongs to the peptidase M28 family. M28E subfamily.</text>
</comment>
<dbReference type="GO" id="GO:0046872">
    <property type="term" value="F:metal ion binding"/>
    <property type="evidence" value="ECO:0007669"/>
    <property type="project" value="UniProtKB-KW"/>
</dbReference>
<feature type="signal peptide" evidence="9">
    <location>
        <begin position="1"/>
        <end position="16"/>
    </location>
</feature>
<evidence type="ECO:0000256" key="3">
    <source>
        <dbReference type="ARBA" id="ARBA00022670"/>
    </source>
</evidence>
<dbReference type="Proteomes" id="UP000054007">
    <property type="component" value="Unassembled WGS sequence"/>
</dbReference>
<dbReference type="OrthoDB" id="2214at2759"/>
<evidence type="ECO:0000256" key="2">
    <source>
        <dbReference type="ARBA" id="ARBA00022438"/>
    </source>
</evidence>
<feature type="domain" description="Peptidase M28" evidence="10">
    <location>
        <begin position="162"/>
        <end position="348"/>
    </location>
</feature>
<keyword evidence="4 9" id="KW-0479">Metal-binding</keyword>
<keyword evidence="2 11" id="KW-0031">Aminopeptidase</keyword>
<dbReference type="GO" id="GO:0006508">
    <property type="term" value="P:proteolysis"/>
    <property type="evidence" value="ECO:0007669"/>
    <property type="project" value="UniProtKB-KW"/>
</dbReference>
<sequence>MKLFAIVSSLAAIAQAAYSIADIKEKAAEGLRLLRTSPDSEVWATEAEVFEFLRNHTRFIDVTESSQIERPALKAASRAAAAFPSAASQQAVVNPIIKTLSTDKMSANLKTLGDFNNRYYKSSTGVAASAWIANTVKNITQAASYTNITVKQFSHSFAQSSVIARIPGKSDGPVLIVGGHLDSININTRDASTARAPGQDDNGSGSVSLIELFRVLVEAKYVPKTPVEFMWYAGEELGLLGSQDIAAQYSANGVKVQAVMNFDMTGYTKPGTTEVIALFTGDTNTDLTKFVKLLVGEYLTIGWVDSDCGYGCSDHVSWADEGYPTVFPSEVYGKHNPNIHSQSDTTSTNGFSINHARQFSALGAAFIVELTS</sequence>
<dbReference type="AlphaFoldDB" id="A0A0D7AXZ2"/>
<proteinExistence type="inferred from homology"/>
<dbReference type="PANTHER" id="PTHR12147:SF56">
    <property type="entry name" value="AMINOPEPTIDASE YDR415C-RELATED"/>
    <property type="match status" value="1"/>
</dbReference>
<protein>
    <recommendedName>
        <fullName evidence="9">Peptide hydrolase</fullName>
        <ecNumber evidence="9">3.4.-.-</ecNumber>
    </recommendedName>
</protein>
<name>A0A0D7AXZ2_9AGAR</name>
<dbReference type="EC" id="3.4.-.-" evidence="9"/>
<evidence type="ECO:0000256" key="6">
    <source>
        <dbReference type="ARBA" id="ARBA00022801"/>
    </source>
</evidence>
<evidence type="ECO:0000256" key="7">
    <source>
        <dbReference type="ARBA" id="ARBA00022833"/>
    </source>
</evidence>
<dbReference type="PANTHER" id="PTHR12147">
    <property type="entry name" value="METALLOPEPTIDASE M28 FAMILY MEMBER"/>
    <property type="match status" value="1"/>
</dbReference>
<dbReference type="Gene3D" id="3.40.630.10">
    <property type="entry name" value="Zn peptidases"/>
    <property type="match status" value="1"/>
</dbReference>
<dbReference type="GO" id="GO:0008235">
    <property type="term" value="F:metalloexopeptidase activity"/>
    <property type="evidence" value="ECO:0007669"/>
    <property type="project" value="InterPro"/>
</dbReference>
<keyword evidence="7 9" id="KW-0862">Zinc</keyword>
<dbReference type="STRING" id="1314674.A0A0D7AXZ2"/>
<dbReference type="InterPro" id="IPR018247">
    <property type="entry name" value="EF_Hand_1_Ca_BS"/>
</dbReference>
<dbReference type="EMBL" id="KN880752">
    <property type="protein sequence ID" value="KIY62744.1"/>
    <property type="molecule type" value="Genomic_DNA"/>
</dbReference>
<evidence type="ECO:0000256" key="8">
    <source>
        <dbReference type="ARBA" id="ARBA00043962"/>
    </source>
</evidence>
<dbReference type="InterPro" id="IPR007484">
    <property type="entry name" value="Peptidase_M28"/>
</dbReference>
<evidence type="ECO:0000313" key="12">
    <source>
        <dbReference type="Proteomes" id="UP000054007"/>
    </source>
</evidence>
<evidence type="ECO:0000256" key="9">
    <source>
        <dbReference type="RuleBase" id="RU361240"/>
    </source>
</evidence>
<comment type="cofactor">
    <cofactor evidence="1">
        <name>Zn(2+)</name>
        <dbReference type="ChEBI" id="CHEBI:29105"/>
    </cofactor>
</comment>
<keyword evidence="12" id="KW-1185">Reference proteome</keyword>
<reference evidence="11 12" key="1">
    <citation type="journal article" date="2015" name="Fungal Genet. Biol.">
        <title>Evolution of novel wood decay mechanisms in Agaricales revealed by the genome sequences of Fistulina hepatica and Cylindrobasidium torrendii.</title>
        <authorList>
            <person name="Floudas D."/>
            <person name="Held B.W."/>
            <person name="Riley R."/>
            <person name="Nagy L.G."/>
            <person name="Koehler G."/>
            <person name="Ransdell A.S."/>
            <person name="Younus H."/>
            <person name="Chow J."/>
            <person name="Chiniquy J."/>
            <person name="Lipzen A."/>
            <person name="Tritt A."/>
            <person name="Sun H."/>
            <person name="Haridas S."/>
            <person name="LaButti K."/>
            <person name="Ohm R.A."/>
            <person name="Kues U."/>
            <person name="Blanchette R.A."/>
            <person name="Grigoriev I.V."/>
            <person name="Minto R.E."/>
            <person name="Hibbett D.S."/>
        </authorList>
    </citation>
    <scope>NUCLEOTIDE SEQUENCE [LARGE SCALE GENOMIC DNA]</scope>
    <source>
        <strain evidence="11 12">FP15055 ss-10</strain>
    </source>
</reference>
<evidence type="ECO:0000313" key="11">
    <source>
        <dbReference type="EMBL" id="KIY62744.1"/>
    </source>
</evidence>
<dbReference type="InterPro" id="IPR045175">
    <property type="entry name" value="M28_fam"/>
</dbReference>
<dbReference type="Pfam" id="PF04389">
    <property type="entry name" value="Peptidase_M28"/>
    <property type="match status" value="1"/>
</dbReference>
<evidence type="ECO:0000259" key="10">
    <source>
        <dbReference type="Pfam" id="PF04389"/>
    </source>
</evidence>
<evidence type="ECO:0000256" key="4">
    <source>
        <dbReference type="ARBA" id="ARBA00022723"/>
    </source>
</evidence>
<dbReference type="SUPFAM" id="SSF53187">
    <property type="entry name" value="Zn-dependent exopeptidases"/>
    <property type="match status" value="1"/>
</dbReference>
<evidence type="ECO:0000256" key="5">
    <source>
        <dbReference type="ARBA" id="ARBA00022729"/>
    </source>
</evidence>
<feature type="chain" id="PRO_5005115147" description="Peptide hydrolase" evidence="9">
    <location>
        <begin position="17"/>
        <end position="372"/>
    </location>
</feature>
<keyword evidence="3 9" id="KW-0645">Protease</keyword>
<dbReference type="GO" id="GO:0004177">
    <property type="term" value="F:aminopeptidase activity"/>
    <property type="evidence" value="ECO:0007669"/>
    <property type="project" value="UniProtKB-KW"/>
</dbReference>